<evidence type="ECO:0000313" key="2">
    <source>
        <dbReference type="Proteomes" id="UP000003963"/>
    </source>
</evidence>
<proteinExistence type="predicted"/>
<dbReference type="Proteomes" id="UP000003963">
    <property type="component" value="Unassembled WGS sequence"/>
</dbReference>
<reference evidence="1 2" key="1">
    <citation type="submission" date="2009-02" db="EMBL/GenBank/DDBJ databases">
        <title>Annotation of Streptomyces hygroscopicus strain ATCC 53653.</title>
        <authorList>
            <consortium name="The Broad Institute Genome Sequencing Platform"/>
            <consortium name="Broad Institute Microbial Sequencing Center"/>
            <person name="Fischbach M."/>
            <person name="Godfrey P."/>
            <person name="Ward D."/>
            <person name="Young S."/>
            <person name="Zeng Q."/>
            <person name="Koehrsen M."/>
            <person name="Alvarado L."/>
            <person name="Berlin A.M."/>
            <person name="Bochicchio J."/>
            <person name="Borenstein D."/>
            <person name="Chapman S.B."/>
            <person name="Chen Z."/>
            <person name="Engels R."/>
            <person name="Freedman E."/>
            <person name="Gellesch M."/>
            <person name="Goldberg J."/>
            <person name="Griggs A."/>
            <person name="Gujja S."/>
            <person name="Heilman E.R."/>
            <person name="Heiman D.I."/>
            <person name="Hepburn T.A."/>
            <person name="Howarth C."/>
            <person name="Jen D."/>
            <person name="Larson L."/>
            <person name="Lewis B."/>
            <person name="Mehta T."/>
            <person name="Park D."/>
            <person name="Pearson M."/>
            <person name="Richards J."/>
            <person name="Roberts A."/>
            <person name="Saif S."/>
            <person name="Shea T.D."/>
            <person name="Shenoy N."/>
            <person name="Sisk P."/>
            <person name="Stolte C."/>
            <person name="Sykes S.N."/>
            <person name="Thomson T."/>
            <person name="Walk T."/>
            <person name="White J."/>
            <person name="Yandava C."/>
            <person name="Straight P."/>
            <person name="Clardy J."/>
            <person name="Hung D."/>
            <person name="Kolter R."/>
            <person name="Mekalanos J."/>
            <person name="Walker S."/>
            <person name="Walsh C.T."/>
            <person name="Wieland-Brown L.C."/>
            <person name="Haas B."/>
            <person name="Nusbaum C."/>
            <person name="Birren B."/>
        </authorList>
    </citation>
    <scope>NUCLEOTIDE SEQUENCE [LARGE SCALE GENOMIC DNA]</scope>
    <source>
        <strain evidence="1 2">ATCC 53653</strain>
    </source>
</reference>
<dbReference type="HOGENOM" id="CLU_979752_0_0_11"/>
<protein>
    <submittedName>
        <fullName evidence="1">Putative mucin-2</fullName>
    </submittedName>
</protein>
<dbReference type="STRING" id="457427.SSOG_00627"/>
<dbReference type="AlphaFoldDB" id="D9WCG8"/>
<keyword evidence="2" id="KW-1185">Reference proteome</keyword>
<gene>
    <name evidence="1" type="ORF">SSOG_00627</name>
</gene>
<sequence length="284" mass="30886">MTNFSTVASPALYPGQQVTVRLRADRAPAPAARLYALHHRGGEIRRTRGEPFALTREPATVRWRIPDVGNDLVFRLGLELRSAIRFDGTVTVDHIDWTGAPEHFAQSGILLSSIWDTRPAPLDAWVASARDFEADFGSSYSVSHPGDLGVVTIGSGDWDDYRVASTLTFSLHDLGGLVARSTGHRRFYAGVFSGGSRLSLVKQHDRERRVLASRAWPYQQDTRYDVQLTCAGDEIALAVDGRPVLKATDPTLPHRHGGAGFLVERGTMLADGITVAATRGSGAV</sequence>
<organism evidence="1 2">
    <name type="scientific">Streptomyces himastatinicus ATCC 53653</name>
    <dbReference type="NCBI Taxonomy" id="457427"/>
    <lineage>
        <taxon>Bacteria</taxon>
        <taxon>Bacillati</taxon>
        <taxon>Actinomycetota</taxon>
        <taxon>Actinomycetes</taxon>
        <taxon>Kitasatosporales</taxon>
        <taxon>Streptomycetaceae</taxon>
        <taxon>Streptomyces</taxon>
        <taxon>Streptomyces violaceusniger group</taxon>
    </lineage>
</organism>
<dbReference type="RefSeq" id="WP_009712737.1">
    <property type="nucleotide sequence ID" value="NZ_GG657754.1"/>
</dbReference>
<dbReference type="EMBL" id="GG657754">
    <property type="protein sequence ID" value="EFL20915.1"/>
    <property type="molecule type" value="Genomic_DNA"/>
</dbReference>
<name>D9WCG8_9ACTN</name>
<accession>D9WCG8</accession>
<dbReference type="Gene3D" id="2.60.120.560">
    <property type="entry name" value="Exo-inulinase, domain 1"/>
    <property type="match status" value="1"/>
</dbReference>
<evidence type="ECO:0000313" key="1">
    <source>
        <dbReference type="EMBL" id="EFL20915.1"/>
    </source>
</evidence>